<dbReference type="NCBIfam" id="TIGR00506">
    <property type="entry name" value="ribB"/>
    <property type="match status" value="1"/>
</dbReference>
<evidence type="ECO:0000256" key="3">
    <source>
        <dbReference type="ARBA" id="ARBA00002284"/>
    </source>
</evidence>
<keyword evidence="10 14" id="KW-0479">Metal-binding</keyword>
<dbReference type="Proteomes" id="UP000477911">
    <property type="component" value="Unassembled WGS sequence"/>
</dbReference>
<evidence type="ECO:0000256" key="2">
    <source>
        <dbReference type="ARBA" id="ARBA00001936"/>
    </source>
</evidence>
<evidence type="ECO:0000256" key="6">
    <source>
        <dbReference type="ARBA" id="ARBA00008976"/>
    </source>
</evidence>
<feature type="site" description="Essential for catalytic activity" evidence="14">
    <location>
        <position position="147"/>
    </location>
</feature>
<comment type="function">
    <text evidence="3 14 15">Catalyzes the conversion of D-ribulose 5-phosphate to formate and 3,4-dihydroxy-2-butanone 4-phosphate.</text>
</comment>
<dbReference type="InterPro" id="IPR000422">
    <property type="entry name" value="DHBP_synthase_RibB"/>
</dbReference>
<dbReference type="EC" id="4.1.99.12" evidence="7 14"/>
<evidence type="ECO:0000256" key="5">
    <source>
        <dbReference type="ARBA" id="ARBA00005520"/>
    </source>
</evidence>
<sequence length="233" mass="24242">MKDILAETISCGSPSHGSAIQAAISPIADIIAEMRAGNMVILVDSEERENEGDLVIAADAAGPEAINFMATHGRGLICLCLEGARVDALGLLPMPSRNASAFGTAFTQSIEAAENVTTGISARDRAETIRVACDPSRGPEALASPGHVFPLRARDGGVLERPGHTEASVDLARLAGRNPSAVICEIMRDDGEMARLPDLIGYAAQHGLMIGLISDLIALLQNTGAPDLLPSRA</sequence>
<comment type="cofactor">
    <cofactor evidence="2">
        <name>Mn(2+)</name>
        <dbReference type="ChEBI" id="CHEBI:29035"/>
    </cofactor>
</comment>
<evidence type="ECO:0000256" key="1">
    <source>
        <dbReference type="ARBA" id="ARBA00000141"/>
    </source>
</evidence>
<dbReference type="InterPro" id="IPR017945">
    <property type="entry name" value="DHBP_synth_RibB-like_a/b_dom"/>
</dbReference>
<dbReference type="HAMAP" id="MF_00180">
    <property type="entry name" value="RibB"/>
    <property type="match status" value="1"/>
</dbReference>
<evidence type="ECO:0000256" key="8">
    <source>
        <dbReference type="ARBA" id="ARBA00018836"/>
    </source>
</evidence>
<feature type="binding site" evidence="14">
    <location>
        <begin position="161"/>
        <end position="165"/>
    </location>
    <ligand>
        <name>D-ribulose 5-phosphate</name>
        <dbReference type="ChEBI" id="CHEBI:58121"/>
    </ligand>
</feature>
<dbReference type="PANTHER" id="PTHR21327">
    <property type="entry name" value="GTP CYCLOHYDROLASE II-RELATED"/>
    <property type="match status" value="1"/>
</dbReference>
<feature type="site" description="Essential for catalytic activity" evidence="14">
    <location>
        <position position="185"/>
    </location>
</feature>
<organism evidence="16 17">
    <name type="scientific">Pseudooceanicola albus</name>
    <dbReference type="NCBI Taxonomy" id="2692189"/>
    <lineage>
        <taxon>Bacteria</taxon>
        <taxon>Pseudomonadati</taxon>
        <taxon>Pseudomonadota</taxon>
        <taxon>Alphaproteobacteria</taxon>
        <taxon>Rhodobacterales</taxon>
        <taxon>Paracoccaceae</taxon>
        <taxon>Pseudooceanicola</taxon>
    </lineage>
</organism>
<dbReference type="GO" id="GO:0009231">
    <property type="term" value="P:riboflavin biosynthetic process"/>
    <property type="evidence" value="ECO:0007669"/>
    <property type="project" value="UniProtKB-UniRule"/>
</dbReference>
<dbReference type="AlphaFoldDB" id="A0A6L7G8Z2"/>
<dbReference type="GO" id="GO:0003935">
    <property type="term" value="F:GTP cyclohydrolase II activity"/>
    <property type="evidence" value="ECO:0007669"/>
    <property type="project" value="TreeGrafter"/>
</dbReference>
<keyword evidence="12 14" id="KW-0464">Manganese</keyword>
<evidence type="ECO:0000256" key="10">
    <source>
        <dbReference type="ARBA" id="ARBA00022723"/>
    </source>
</evidence>
<keyword evidence="11 14" id="KW-0460">Magnesium</keyword>
<dbReference type="GO" id="GO:0008686">
    <property type="term" value="F:3,4-dihydroxy-2-butanone-4-phosphate synthase activity"/>
    <property type="evidence" value="ECO:0007669"/>
    <property type="project" value="UniProtKB-UniRule"/>
</dbReference>
<proteinExistence type="inferred from homology"/>
<comment type="similarity">
    <text evidence="6">In the C-terminal section; belongs to the GTP cyclohydrolase II family.</text>
</comment>
<comment type="similarity">
    <text evidence="5">In the N-terminal section; belongs to the DHBP synthase family.</text>
</comment>
<feature type="binding site" evidence="14">
    <location>
        <begin position="48"/>
        <end position="49"/>
    </location>
    <ligand>
        <name>D-ribulose 5-phosphate</name>
        <dbReference type="ChEBI" id="CHEBI:58121"/>
    </ligand>
</feature>
<accession>A0A6L7G8Z2</accession>
<dbReference type="FunFam" id="3.90.870.10:FF:000001">
    <property type="entry name" value="Riboflavin biosynthesis protein RibBA"/>
    <property type="match status" value="1"/>
</dbReference>
<comment type="subunit">
    <text evidence="14 15">Homodimer.</text>
</comment>
<dbReference type="GO" id="GO:0000287">
    <property type="term" value="F:magnesium ion binding"/>
    <property type="evidence" value="ECO:0007669"/>
    <property type="project" value="UniProtKB-UniRule"/>
</dbReference>
<comment type="caution">
    <text evidence="16">The sequence shown here is derived from an EMBL/GenBank/DDBJ whole genome shotgun (WGS) entry which is preliminary data.</text>
</comment>
<keyword evidence="9 14" id="KW-0686">Riboflavin biosynthesis</keyword>
<evidence type="ECO:0000256" key="15">
    <source>
        <dbReference type="RuleBase" id="RU003843"/>
    </source>
</evidence>
<dbReference type="GO" id="GO:0030145">
    <property type="term" value="F:manganese ion binding"/>
    <property type="evidence" value="ECO:0007669"/>
    <property type="project" value="UniProtKB-UniRule"/>
</dbReference>
<comment type="pathway">
    <text evidence="4 14 15">Cofactor biosynthesis; riboflavin biosynthesis; 2-hydroxy-3-oxobutyl phosphate from D-ribulose 5-phosphate: step 1/1.</text>
</comment>
<comment type="catalytic activity">
    <reaction evidence="1 14 15">
        <text>D-ribulose 5-phosphate = (2S)-2-hydroxy-3-oxobutyl phosphate + formate + H(+)</text>
        <dbReference type="Rhea" id="RHEA:18457"/>
        <dbReference type="ChEBI" id="CHEBI:15378"/>
        <dbReference type="ChEBI" id="CHEBI:15740"/>
        <dbReference type="ChEBI" id="CHEBI:58121"/>
        <dbReference type="ChEBI" id="CHEBI:58830"/>
        <dbReference type="EC" id="4.1.99.12"/>
    </reaction>
</comment>
<protein>
    <recommendedName>
        <fullName evidence="8 14">3,4-dihydroxy-2-butanone 4-phosphate synthase</fullName>
        <shortName evidence="14 15">DHBP synthase</shortName>
        <ecNumber evidence="7 14">4.1.99.12</ecNumber>
    </recommendedName>
</protein>
<evidence type="ECO:0000256" key="9">
    <source>
        <dbReference type="ARBA" id="ARBA00022619"/>
    </source>
</evidence>
<evidence type="ECO:0000256" key="7">
    <source>
        <dbReference type="ARBA" id="ARBA00012153"/>
    </source>
</evidence>
<comment type="similarity">
    <text evidence="14 15">Belongs to the DHBP synthase family.</text>
</comment>
<dbReference type="GO" id="GO:0005829">
    <property type="term" value="C:cytosol"/>
    <property type="evidence" value="ECO:0007669"/>
    <property type="project" value="TreeGrafter"/>
</dbReference>
<comment type="cofactor">
    <cofactor evidence="14 15">
        <name>Mg(2+)</name>
        <dbReference type="ChEBI" id="CHEBI:18420"/>
    </cofactor>
    <cofactor evidence="14 15">
        <name>Mn(2+)</name>
        <dbReference type="ChEBI" id="CHEBI:29035"/>
    </cofactor>
    <text evidence="14 15">Binds 2 divalent metal cations per subunit. Magnesium or manganese.</text>
</comment>
<dbReference type="Pfam" id="PF00926">
    <property type="entry name" value="DHBP_synthase"/>
    <property type="match status" value="1"/>
</dbReference>
<evidence type="ECO:0000256" key="12">
    <source>
        <dbReference type="ARBA" id="ARBA00023211"/>
    </source>
</evidence>
<evidence type="ECO:0000313" key="16">
    <source>
        <dbReference type="EMBL" id="MXN20694.1"/>
    </source>
</evidence>
<reference evidence="16 17" key="1">
    <citation type="submission" date="2019-12" db="EMBL/GenBank/DDBJ databases">
        <authorList>
            <person name="Li M."/>
        </authorList>
    </citation>
    <scope>NUCLEOTIDE SEQUENCE [LARGE SCALE GENOMIC DNA]</scope>
    <source>
        <strain evidence="16 17">GBMRC 2024</strain>
    </source>
</reference>
<dbReference type="SUPFAM" id="SSF55821">
    <property type="entry name" value="YrdC/RibB"/>
    <property type="match status" value="1"/>
</dbReference>
<dbReference type="UniPathway" id="UPA00275">
    <property type="reaction ID" value="UER00399"/>
</dbReference>
<dbReference type="EMBL" id="WUMU01000034">
    <property type="protein sequence ID" value="MXN20694.1"/>
    <property type="molecule type" value="Genomic_DNA"/>
</dbReference>
<evidence type="ECO:0000256" key="4">
    <source>
        <dbReference type="ARBA" id="ARBA00004904"/>
    </source>
</evidence>
<dbReference type="Gene3D" id="3.90.870.10">
    <property type="entry name" value="DHBP synthase"/>
    <property type="match status" value="1"/>
</dbReference>
<feature type="binding site" evidence="14">
    <location>
        <position position="164"/>
    </location>
    <ligand>
        <name>Mg(2+)</name>
        <dbReference type="ChEBI" id="CHEBI:18420"/>
        <label>2</label>
    </ligand>
</feature>
<evidence type="ECO:0000256" key="11">
    <source>
        <dbReference type="ARBA" id="ARBA00022842"/>
    </source>
</evidence>
<gene>
    <name evidence="14 16" type="primary">ribB</name>
    <name evidence="16" type="ORF">GR170_22925</name>
</gene>
<evidence type="ECO:0000256" key="14">
    <source>
        <dbReference type="HAMAP-Rule" id="MF_00180"/>
    </source>
</evidence>
<feature type="binding site" evidence="14">
    <location>
        <position position="49"/>
    </location>
    <ligand>
        <name>Mg(2+)</name>
        <dbReference type="ChEBI" id="CHEBI:18420"/>
        <label>1</label>
    </ligand>
</feature>
<evidence type="ECO:0000313" key="17">
    <source>
        <dbReference type="Proteomes" id="UP000477911"/>
    </source>
</evidence>
<feature type="binding site" evidence="14">
    <location>
        <position position="49"/>
    </location>
    <ligand>
        <name>Mg(2+)</name>
        <dbReference type="ChEBI" id="CHEBI:18420"/>
        <label>2</label>
    </ligand>
</feature>
<dbReference type="PANTHER" id="PTHR21327:SF18">
    <property type="entry name" value="3,4-DIHYDROXY-2-BUTANONE 4-PHOSPHATE SYNTHASE"/>
    <property type="match status" value="1"/>
</dbReference>
<keyword evidence="17" id="KW-1185">Reference proteome</keyword>
<keyword evidence="13 14" id="KW-0456">Lyase</keyword>
<feature type="binding site" evidence="14">
    <location>
        <position position="53"/>
    </location>
    <ligand>
        <name>D-ribulose 5-phosphate</name>
        <dbReference type="ChEBI" id="CHEBI:58121"/>
    </ligand>
</feature>
<name>A0A6L7G8Z2_9RHOB</name>
<evidence type="ECO:0000256" key="13">
    <source>
        <dbReference type="ARBA" id="ARBA00023239"/>
    </source>
</evidence>